<dbReference type="Pfam" id="PF13561">
    <property type="entry name" value="adh_short_C2"/>
    <property type="match status" value="1"/>
</dbReference>
<comment type="caution">
    <text evidence="2">The sequence shown here is derived from an EMBL/GenBank/DDBJ whole genome shotgun (WGS) entry which is preliminary data.</text>
</comment>
<dbReference type="InterPro" id="IPR002347">
    <property type="entry name" value="SDR_fam"/>
</dbReference>
<evidence type="ECO:0000313" key="3">
    <source>
        <dbReference type="Proteomes" id="UP001500804"/>
    </source>
</evidence>
<gene>
    <name evidence="2" type="ORF">GCM10023320_14870</name>
</gene>
<evidence type="ECO:0000256" key="1">
    <source>
        <dbReference type="ARBA" id="ARBA00006484"/>
    </source>
</evidence>
<dbReference type="InterPro" id="IPR036291">
    <property type="entry name" value="NAD(P)-bd_dom_sf"/>
</dbReference>
<sequence>MERTALSRIAVVTGAGQGIGAAVAEDLHTRGHRLALLDVDAEKAAATAARIGPRAAAFAADVRDPAAVRDALDAVRARFGTPEILVNNAARTVPRPVWEIELDEWDDVLATNLRSVFVLTRELAPAMRERGFGRIVNMASLAGQQGGLVAGAHYASSKAGILVLTKIFAKELAASGVTVNAIAPAATRTPVMDGMDPEQLRAAEAAIPVGRFGRPEEVAGLVGYLCGEDTGFITGATFDVNGGVFMR</sequence>
<dbReference type="EMBL" id="BAABJO010000004">
    <property type="protein sequence ID" value="GAA5115669.1"/>
    <property type="molecule type" value="Genomic_DNA"/>
</dbReference>
<protein>
    <submittedName>
        <fullName evidence="2">SDR family NAD(P)-dependent oxidoreductase</fullName>
    </submittedName>
</protein>
<proteinExistence type="inferred from homology"/>
<dbReference type="InterPro" id="IPR050259">
    <property type="entry name" value="SDR"/>
</dbReference>
<dbReference type="RefSeq" id="WP_345604085.1">
    <property type="nucleotide sequence ID" value="NZ_BAABJO010000004.1"/>
</dbReference>
<dbReference type="PANTHER" id="PTHR42879:SF2">
    <property type="entry name" value="3-OXOACYL-[ACYL-CARRIER-PROTEIN] REDUCTASE FABG"/>
    <property type="match status" value="1"/>
</dbReference>
<dbReference type="Proteomes" id="UP001500804">
    <property type="component" value="Unassembled WGS sequence"/>
</dbReference>
<dbReference type="InterPro" id="IPR020904">
    <property type="entry name" value="Sc_DH/Rdtase_CS"/>
</dbReference>
<dbReference type="PRINTS" id="PR00081">
    <property type="entry name" value="GDHRDH"/>
</dbReference>
<reference evidence="3" key="1">
    <citation type="journal article" date="2019" name="Int. J. Syst. Evol. Microbiol.">
        <title>The Global Catalogue of Microorganisms (GCM) 10K type strain sequencing project: providing services to taxonomists for standard genome sequencing and annotation.</title>
        <authorList>
            <consortium name="The Broad Institute Genomics Platform"/>
            <consortium name="The Broad Institute Genome Sequencing Center for Infectious Disease"/>
            <person name="Wu L."/>
            <person name="Ma J."/>
        </authorList>
    </citation>
    <scope>NUCLEOTIDE SEQUENCE [LARGE SCALE GENOMIC DNA]</scope>
    <source>
        <strain evidence="3">JCM 18302</strain>
    </source>
</reference>
<organism evidence="2 3">
    <name type="scientific">Pseudonocardia adelaidensis</name>
    <dbReference type="NCBI Taxonomy" id="648754"/>
    <lineage>
        <taxon>Bacteria</taxon>
        <taxon>Bacillati</taxon>
        <taxon>Actinomycetota</taxon>
        <taxon>Actinomycetes</taxon>
        <taxon>Pseudonocardiales</taxon>
        <taxon>Pseudonocardiaceae</taxon>
        <taxon>Pseudonocardia</taxon>
    </lineage>
</organism>
<accession>A0ABP9NDU1</accession>
<dbReference type="PRINTS" id="PR00080">
    <property type="entry name" value="SDRFAMILY"/>
</dbReference>
<evidence type="ECO:0000313" key="2">
    <source>
        <dbReference type="EMBL" id="GAA5115669.1"/>
    </source>
</evidence>
<keyword evidence="3" id="KW-1185">Reference proteome</keyword>
<dbReference type="Gene3D" id="3.40.50.720">
    <property type="entry name" value="NAD(P)-binding Rossmann-like Domain"/>
    <property type="match status" value="1"/>
</dbReference>
<name>A0ABP9NDU1_9PSEU</name>
<dbReference type="PANTHER" id="PTHR42879">
    <property type="entry name" value="3-OXOACYL-(ACYL-CARRIER-PROTEIN) REDUCTASE"/>
    <property type="match status" value="1"/>
</dbReference>
<dbReference type="SUPFAM" id="SSF51735">
    <property type="entry name" value="NAD(P)-binding Rossmann-fold domains"/>
    <property type="match status" value="1"/>
</dbReference>
<comment type="similarity">
    <text evidence="1">Belongs to the short-chain dehydrogenases/reductases (SDR) family.</text>
</comment>
<dbReference type="PROSITE" id="PS00061">
    <property type="entry name" value="ADH_SHORT"/>
    <property type="match status" value="1"/>
</dbReference>